<dbReference type="PANTHER" id="PTHR34352">
    <property type="entry name" value="PROTEIN YHFA"/>
    <property type="match status" value="1"/>
</dbReference>
<dbReference type="SUPFAM" id="SSF82784">
    <property type="entry name" value="OsmC-like"/>
    <property type="match status" value="1"/>
</dbReference>
<evidence type="ECO:0000313" key="1">
    <source>
        <dbReference type="EMBL" id="VAW50260.1"/>
    </source>
</evidence>
<dbReference type="PANTHER" id="PTHR34352:SF1">
    <property type="entry name" value="PROTEIN YHFA"/>
    <property type="match status" value="1"/>
</dbReference>
<gene>
    <name evidence="1" type="ORF">MNBD_GAMMA06-1471</name>
</gene>
<dbReference type="InterPro" id="IPR036102">
    <property type="entry name" value="OsmC/Ohrsf"/>
</dbReference>
<dbReference type="InterPro" id="IPR015946">
    <property type="entry name" value="KH_dom-like_a/b"/>
</dbReference>
<dbReference type="EMBL" id="UOFD01000009">
    <property type="protein sequence ID" value="VAW50260.1"/>
    <property type="molecule type" value="Genomic_DNA"/>
</dbReference>
<dbReference type="AlphaFoldDB" id="A0A3B0WCX0"/>
<sequence>MKAVVKWLDNMSFVGESESGHSVVMDGPPESGGRNLGVRPMEMVLLGMGGCTAFDVVMILQRQRQSISDCQVELSAERAEDVPKVFTKIHVHYIVKGNALDEKKVARAVEMTAEKYCSVSIMLAQSVEVTHDFEIIEKVG</sequence>
<name>A0A3B0WCX0_9ZZZZ</name>
<proteinExistence type="predicted"/>
<dbReference type="InterPro" id="IPR003718">
    <property type="entry name" value="OsmC/Ohr_fam"/>
</dbReference>
<organism evidence="1">
    <name type="scientific">hydrothermal vent metagenome</name>
    <dbReference type="NCBI Taxonomy" id="652676"/>
    <lineage>
        <taxon>unclassified sequences</taxon>
        <taxon>metagenomes</taxon>
        <taxon>ecological metagenomes</taxon>
    </lineage>
</organism>
<reference evidence="1" key="1">
    <citation type="submission" date="2018-06" db="EMBL/GenBank/DDBJ databases">
        <authorList>
            <person name="Zhirakovskaya E."/>
        </authorList>
    </citation>
    <scope>NUCLEOTIDE SEQUENCE</scope>
</reference>
<protein>
    <submittedName>
        <fullName evidence="1">Protein YhfA</fullName>
    </submittedName>
</protein>
<dbReference type="Gene3D" id="2.20.25.10">
    <property type="match status" value="1"/>
</dbReference>
<dbReference type="NCBIfam" id="NF008009">
    <property type="entry name" value="PRK10738.1"/>
    <property type="match status" value="1"/>
</dbReference>
<accession>A0A3B0WCX0</accession>
<dbReference type="Pfam" id="PF02566">
    <property type="entry name" value="OsmC"/>
    <property type="match status" value="1"/>
</dbReference>
<dbReference type="Gene3D" id="3.30.300.20">
    <property type="match status" value="1"/>
</dbReference>